<dbReference type="RefSeq" id="WP_094013824.1">
    <property type="nucleotide sequence ID" value="NZ_NMQW01000007.1"/>
</dbReference>
<accession>A0A229UUV1</accession>
<evidence type="ECO:0000259" key="1">
    <source>
        <dbReference type="Pfam" id="PF19912"/>
    </source>
</evidence>
<proteinExistence type="predicted"/>
<sequence length="226" mass="25638">MLLKQKNSGCKVKLCINNKVKTPKKGYITIFTCKPLKIEPNKKKCRKHHKGNKCRRIPCRPKLCKLKQPVRVIANQLDIRKLVPETDQVEIFGTDGTHLQPIRTDGAGRLEVVQGPVMNTIFREESFLNQKVTHLFTSLPLQNTAVRTVTSYAVINRGASPATIRIEISPNGQDFATDQQEVVVPNTMRVLVPIRFLKWTRFSARTDSPDHETCLDVYFQSQTVGT</sequence>
<gene>
    <name evidence="2" type="ORF">CF651_05295</name>
</gene>
<dbReference type="AlphaFoldDB" id="A0A229UUV1"/>
<evidence type="ECO:0000313" key="3">
    <source>
        <dbReference type="Proteomes" id="UP000215509"/>
    </source>
</evidence>
<comment type="caution">
    <text evidence="2">The sequence shown here is derived from an EMBL/GenBank/DDBJ whole genome shotgun (WGS) entry which is preliminary data.</text>
</comment>
<organism evidence="2 3">
    <name type="scientific">Paenibacillus rigui</name>
    <dbReference type="NCBI Taxonomy" id="554312"/>
    <lineage>
        <taxon>Bacteria</taxon>
        <taxon>Bacillati</taxon>
        <taxon>Bacillota</taxon>
        <taxon>Bacilli</taxon>
        <taxon>Bacillales</taxon>
        <taxon>Paenibacillaceae</taxon>
        <taxon>Paenibacillus</taxon>
    </lineage>
</organism>
<protein>
    <recommendedName>
        <fullName evidence="1">DUF6385 domain-containing protein</fullName>
    </recommendedName>
</protein>
<keyword evidence="3" id="KW-1185">Reference proteome</keyword>
<evidence type="ECO:0000313" key="2">
    <source>
        <dbReference type="EMBL" id="OXM87387.1"/>
    </source>
</evidence>
<name>A0A229UUV1_9BACL</name>
<feature type="domain" description="DUF6385" evidence="1">
    <location>
        <begin position="144"/>
        <end position="223"/>
    </location>
</feature>
<reference evidence="2 3" key="1">
    <citation type="submission" date="2017-07" db="EMBL/GenBank/DDBJ databases">
        <title>Genome sequencing and assembly of Paenibacillus rigui.</title>
        <authorList>
            <person name="Mayilraj S."/>
        </authorList>
    </citation>
    <scope>NUCLEOTIDE SEQUENCE [LARGE SCALE GENOMIC DNA]</scope>
    <source>
        <strain evidence="2 3">JCM 16352</strain>
    </source>
</reference>
<dbReference type="InterPro" id="IPR045965">
    <property type="entry name" value="DUF6385"/>
</dbReference>
<dbReference type="Proteomes" id="UP000215509">
    <property type="component" value="Unassembled WGS sequence"/>
</dbReference>
<dbReference type="OrthoDB" id="1808778at2"/>
<dbReference type="Pfam" id="PF19912">
    <property type="entry name" value="DUF6385"/>
    <property type="match status" value="1"/>
</dbReference>
<dbReference type="EMBL" id="NMQW01000007">
    <property type="protein sequence ID" value="OXM87387.1"/>
    <property type="molecule type" value="Genomic_DNA"/>
</dbReference>